<feature type="domain" description="Spore protein YkvP/CgeB glycosyl transferase-like" evidence="1">
    <location>
        <begin position="72"/>
        <end position="165"/>
    </location>
</feature>
<sequence>GFRLYVRTIPEYDVHVQQRDVSVAEYLARDARRVVKVQTAFEPSVHFPPPAGWSDKERTREVSFIGTPYDERAQFLTDLWRKYDLPVTISGPRIWARKLDREALAALYPEPDELYDAAYREGIWRSKINLSFLTHGNQDEYAHKSFEIAACGGFLLAERSAGHSER</sequence>
<comment type="caution">
    <text evidence="2">The sequence shown here is derived from an EMBL/GenBank/DDBJ whole genome shotgun (WGS) entry which is preliminary data.</text>
</comment>
<accession>T1A194</accession>
<reference evidence="2" key="1">
    <citation type="submission" date="2013-08" db="EMBL/GenBank/DDBJ databases">
        <authorList>
            <person name="Mendez C."/>
            <person name="Richter M."/>
            <person name="Ferrer M."/>
            <person name="Sanchez J."/>
        </authorList>
    </citation>
    <scope>NUCLEOTIDE SEQUENCE</scope>
</reference>
<dbReference type="Pfam" id="PF13524">
    <property type="entry name" value="Glyco_trans_1_2"/>
    <property type="match status" value="1"/>
</dbReference>
<evidence type="ECO:0000259" key="1">
    <source>
        <dbReference type="Pfam" id="PF13524"/>
    </source>
</evidence>
<proteinExistence type="predicted"/>
<feature type="non-terminal residue" evidence="2">
    <location>
        <position position="1"/>
    </location>
</feature>
<protein>
    <recommendedName>
        <fullName evidence="1">Spore protein YkvP/CgeB glycosyl transferase-like domain-containing protein</fullName>
    </recommendedName>
</protein>
<name>T1A194_9ZZZZ</name>
<dbReference type="EMBL" id="AUZX01009771">
    <property type="protein sequence ID" value="EQD50703.1"/>
    <property type="molecule type" value="Genomic_DNA"/>
</dbReference>
<gene>
    <name evidence="2" type="ORF">B1A_13363</name>
</gene>
<dbReference type="AlphaFoldDB" id="T1A194"/>
<reference evidence="2" key="2">
    <citation type="journal article" date="2014" name="ISME J.">
        <title>Microbial stratification in low pH oxic and suboxic macroscopic growths along an acid mine drainage.</title>
        <authorList>
            <person name="Mendez-Garcia C."/>
            <person name="Mesa V."/>
            <person name="Sprenger R.R."/>
            <person name="Richter M."/>
            <person name="Diez M.S."/>
            <person name="Solano J."/>
            <person name="Bargiela R."/>
            <person name="Golyshina O.V."/>
            <person name="Manteca A."/>
            <person name="Ramos J.L."/>
            <person name="Gallego J.R."/>
            <person name="Llorente I."/>
            <person name="Martins Dos Santos V.A."/>
            <person name="Jensen O.N."/>
            <person name="Pelaez A.I."/>
            <person name="Sanchez J."/>
            <person name="Ferrer M."/>
        </authorList>
    </citation>
    <scope>NUCLEOTIDE SEQUENCE</scope>
</reference>
<dbReference type="InterPro" id="IPR055259">
    <property type="entry name" value="YkvP/CgeB_Glyco_trans-like"/>
</dbReference>
<feature type="non-terminal residue" evidence="2">
    <location>
        <position position="166"/>
    </location>
</feature>
<organism evidence="2">
    <name type="scientific">mine drainage metagenome</name>
    <dbReference type="NCBI Taxonomy" id="410659"/>
    <lineage>
        <taxon>unclassified sequences</taxon>
        <taxon>metagenomes</taxon>
        <taxon>ecological metagenomes</taxon>
    </lineage>
</organism>
<evidence type="ECO:0000313" key="2">
    <source>
        <dbReference type="EMBL" id="EQD50703.1"/>
    </source>
</evidence>